<comment type="similarity">
    <text evidence="2">Belongs to the RRN7/TAF1B family.</text>
</comment>
<keyword evidence="4" id="KW-0863">Zinc-finger</keyword>
<feature type="domain" description="Rrn7/TAF1B C-terminal cyclin" evidence="12">
    <location>
        <begin position="280"/>
        <end position="413"/>
    </location>
</feature>
<evidence type="ECO:0000259" key="11">
    <source>
        <dbReference type="Pfam" id="PF20644"/>
    </source>
</evidence>
<comment type="subcellular location">
    <subcellularLocation>
        <location evidence="1">Nucleus</location>
        <location evidence="1">Nucleolus</location>
    </subcellularLocation>
</comment>
<feature type="domain" description="Rrn7/TAF1B N-terminal cyclin" evidence="11">
    <location>
        <begin position="78"/>
        <end position="260"/>
    </location>
</feature>
<dbReference type="AlphaFoldDB" id="A0AAN8GG09"/>
<dbReference type="InterPro" id="IPR048540">
    <property type="entry name" value="Rrn7_cyclin_N"/>
</dbReference>
<keyword evidence="9" id="KW-0539">Nucleus</keyword>
<reference evidence="13 14" key="1">
    <citation type="submission" date="2024-01" db="EMBL/GenBank/DDBJ databases">
        <title>The genome of the rayed Mediterranean limpet Patella caerulea (Linnaeus, 1758).</title>
        <authorList>
            <person name="Anh-Thu Weber A."/>
            <person name="Halstead-Nussloch G."/>
        </authorList>
    </citation>
    <scope>NUCLEOTIDE SEQUENCE [LARGE SCALE GENOMIC DNA]</scope>
    <source>
        <strain evidence="13">AATW-2023a</strain>
        <tissue evidence="13">Whole specimen</tissue>
    </source>
</reference>
<evidence type="ECO:0000256" key="9">
    <source>
        <dbReference type="ARBA" id="ARBA00023242"/>
    </source>
</evidence>
<sequence length="689" mass="80038">MPTCTNCGGEDFIEDCGHFYCQVCQVQSQDIRVEEHEFEDHHNKTLTKTPTTKKQSVEEKQKDKLNRLGRPWTIYEGYQCVIKKQVQRLIELGADEKLDEIVFRCWTAYLSALHVAFCEKEKLIPPRYHTQARAREVFCGPIENPVVKVVRKKRNKEASRKEIERMEITHELGSEIFYDEDNPALEDEDNVFSGGSVNADPTILRPINSRLKYDVDWINMEETLSFLYLGLLFTNNHVTPSELISLAEKDQIPYSSATSCLKADMKISSYDSKLFYAAILPTTNDVRNTTSKLIKFLSIYELPPLPVDIIVSKLLLKLDLPAEFGCLVRNVLKLRELNMEIDINHSIKNVELVAVCYIIMTLKLYFGVNDSTEHVLTDCSRKLSKIFSNHNLFIWEDWQSHISSKFKIKQQIRNHNTRGTDKMTDVEEFVKLYNATTKNQNEKSLKKKAKNKQFEAVVDNITEFANRIRKPRPVNNILLETQNPLDLLNGSIDGDFIPDTEERIDGERFRRSSIKYLMSAEDLITQYQRRGLTSFTVESSYCGSPERENDFSDLESGNEFPPQQVKKKRKKSKTQQAVENILSQAPPGTTSITDAEREEVESIIETIQAHSGQYINYERPKKVFRDLSVRDSYEFQRHISYEWLLSMFCKIVRCRIDDLELMLTSFESILFGRKKDFQMCPFESMYFKK</sequence>
<dbReference type="Pfam" id="PF20645">
    <property type="entry name" value="Rrn7_cyclin_C"/>
    <property type="match status" value="1"/>
</dbReference>
<protein>
    <recommendedName>
        <fullName evidence="15">TATA box-binding protein-associated factor RNA polymerase I subunit B</fullName>
    </recommendedName>
</protein>
<dbReference type="Proteomes" id="UP001347796">
    <property type="component" value="Unassembled WGS sequence"/>
</dbReference>
<gene>
    <name evidence="13" type="ORF">SNE40_022851</name>
</gene>
<evidence type="ECO:0000256" key="3">
    <source>
        <dbReference type="ARBA" id="ARBA00022723"/>
    </source>
</evidence>
<keyword evidence="6" id="KW-0805">Transcription regulation</keyword>
<dbReference type="InterPro" id="IPR048538">
    <property type="entry name" value="Rrn7_cyclin_C"/>
</dbReference>
<evidence type="ECO:0000256" key="7">
    <source>
        <dbReference type="ARBA" id="ARBA00023125"/>
    </source>
</evidence>
<proteinExistence type="inferred from homology"/>
<dbReference type="Pfam" id="PF20644">
    <property type="entry name" value="Rrn7_cyclin_N"/>
    <property type="match status" value="1"/>
</dbReference>
<evidence type="ECO:0000313" key="13">
    <source>
        <dbReference type="EMBL" id="KAK6166074.1"/>
    </source>
</evidence>
<dbReference type="GO" id="GO:0042790">
    <property type="term" value="P:nucleolar large rRNA transcription by RNA polymerase I"/>
    <property type="evidence" value="ECO:0007669"/>
    <property type="project" value="TreeGrafter"/>
</dbReference>
<comment type="caution">
    <text evidence="13">The sequence shown here is derived from an EMBL/GenBank/DDBJ whole genome shotgun (WGS) entry which is preliminary data.</text>
</comment>
<keyword evidence="14" id="KW-1185">Reference proteome</keyword>
<dbReference type="PANTHER" id="PTHR31576">
    <property type="entry name" value="TATA BOX-BINDING PROTEIN-ASSOCIATED FACTOR RNA POLYMERASE I SUBUNIT B"/>
    <property type="match status" value="1"/>
</dbReference>
<evidence type="ECO:0000313" key="14">
    <source>
        <dbReference type="Proteomes" id="UP001347796"/>
    </source>
</evidence>
<dbReference type="GO" id="GO:0005668">
    <property type="term" value="C:RNA polymerase transcription factor SL1 complex"/>
    <property type="evidence" value="ECO:0007669"/>
    <property type="project" value="TreeGrafter"/>
</dbReference>
<organism evidence="13 14">
    <name type="scientific">Patella caerulea</name>
    <name type="common">Rayed Mediterranean limpet</name>
    <dbReference type="NCBI Taxonomy" id="87958"/>
    <lineage>
        <taxon>Eukaryota</taxon>
        <taxon>Metazoa</taxon>
        <taxon>Spiralia</taxon>
        <taxon>Lophotrochozoa</taxon>
        <taxon>Mollusca</taxon>
        <taxon>Gastropoda</taxon>
        <taxon>Patellogastropoda</taxon>
        <taxon>Patelloidea</taxon>
        <taxon>Patellidae</taxon>
        <taxon>Patella</taxon>
    </lineage>
</organism>
<keyword evidence="7" id="KW-0238">DNA-binding</keyword>
<evidence type="ECO:0000256" key="10">
    <source>
        <dbReference type="SAM" id="MobiDB-lite"/>
    </source>
</evidence>
<dbReference type="EMBL" id="JAZGQO010000021">
    <property type="protein sequence ID" value="KAK6166074.1"/>
    <property type="molecule type" value="Genomic_DNA"/>
</dbReference>
<evidence type="ECO:0000256" key="8">
    <source>
        <dbReference type="ARBA" id="ARBA00023163"/>
    </source>
</evidence>
<accession>A0AAN8GG09</accession>
<dbReference type="GO" id="GO:0070860">
    <property type="term" value="C:RNA polymerase I core factor complex"/>
    <property type="evidence" value="ECO:0007669"/>
    <property type="project" value="InterPro"/>
</dbReference>
<name>A0AAN8GG09_PATCE</name>
<evidence type="ECO:0008006" key="15">
    <source>
        <dbReference type="Google" id="ProtNLM"/>
    </source>
</evidence>
<dbReference type="InterPro" id="IPR033599">
    <property type="entry name" value="TAF1B/Rrn7"/>
</dbReference>
<evidence type="ECO:0000256" key="1">
    <source>
        <dbReference type="ARBA" id="ARBA00004604"/>
    </source>
</evidence>
<keyword evidence="5" id="KW-0862">Zinc</keyword>
<keyword evidence="3" id="KW-0479">Metal-binding</keyword>
<evidence type="ECO:0000259" key="12">
    <source>
        <dbReference type="Pfam" id="PF20645"/>
    </source>
</evidence>
<keyword evidence="8" id="KW-0804">Transcription</keyword>
<evidence type="ECO:0000256" key="2">
    <source>
        <dbReference type="ARBA" id="ARBA00006899"/>
    </source>
</evidence>
<dbReference type="GO" id="GO:0001164">
    <property type="term" value="F:RNA polymerase I core promoter sequence-specific DNA binding"/>
    <property type="evidence" value="ECO:0007669"/>
    <property type="project" value="InterPro"/>
</dbReference>
<dbReference type="GO" id="GO:0008270">
    <property type="term" value="F:zinc ion binding"/>
    <property type="evidence" value="ECO:0007669"/>
    <property type="project" value="UniProtKB-KW"/>
</dbReference>
<feature type="region of interest" description="Disordered" evidence="10">
    <location>
        <begin position="539"/>
        <end position="575"/>
    </location>
</feature>
<feature type="region of interest" description="Disordered" evidence="10">
    <location>
        <begin position="38"/>
        <end position="62"/>
    </location>
</feature>
<evidence type="ECO:0000256" key="5">
    <source>
        <dbReference type="ARBA" id="ARBA00022833"/>
    </source>
</evidence>
<dbReference type="PANTHER" id="PTHR31576:SF2">
    <property type="entry name" value="TATA BOX-BINDING PROTEIN-ASSOCIATED FACTOR RNA POLYMERASE I SUBUNIT B"/>
    <property type="match status" value="1"/>
</dbReference>
<evidence type="ECO:0000256" key="4">
    <source>
        <dbReference type="ARBA" id="ARBA00022771"/>
    </source>
</evidence>
<evidence type="ECO:0000256" key="6">
    <source>
        <dbReference type="ARBA" id="ARBA00023015"/>
    </source>
</evidence>